<evidence type="ECO:0000313" key="3">
    <source>
        <dbReference type="Proteomes" id="UP000235965"/>
    </source>
</evidence>
<dbReference type="OrthoDB" id="6594579at2759"/>
<dbReference type="EMBL" id="NEVH01011897">
    <property type="protein sequence ID" value="PNF31165.1"/>
    <property type="molecule type" value="Genomic_DNA"/>
</dbReference>
<reference evidence="2 3" key="1">
    <citation type="submission" date="2017-12" db="EMBL/GenBank/DDBJ databases">
        <title>Hemimetabolous genomes reveal molecular basis of termite eusociality.</title>
        <authorList>
            <person name="Harrison M.C."/>
            <person name="Jongepier E."/>
            <person name="Robertson H.M."/>
            <person name="Arning N."/>
            <person name="Bitard-Feildel T."/>
            <person name="Chao H."/>
            <person name="Childers C.P."/>
            <person name="Dinh H."/>
            <person name="Doddapaneni H."/>
            <person name="Dugan S."/>
            <person name="Gowin J."/>
            <person name="Greiner C."/>
            <person name="Han Y."/>
            <person name="Hu H."/>
            <person name="Hughes D.S.T."/>
            <person name="Huylmans A.-K."/>
            <person name="Kemena C."/>
            <person name="Kremer L.P.M."/>
            <person name="Lee S.L."/>
            <person name="Lopez-Ezquerra A."/>
            <person name="Mallet L."/>
            <person name="Monroy-Kuhn J.M."/>
            <person name="Moser A."/>
            <person name="Murali S.C."/>
            <person name="Muzny D.M."/>
            <person name="Otani S."/>
            <person name="Piulachs M.-D."/>
            <person name="Poelchau M."/>
            <person name="Qu J."/>
            <person name="Schaub F."/>
            <person name="Wada-Katsumata A."/>
            <person name="Worley K.C."/>
            <person name="Xie Q."/>
            <person name="Ylla G."/>
            <person name="Poulsen M."/>
            <person name="Gibbs R.A."/>
            <person name="Schal C."/>
            <person name="Richards S."/>
            <person name="Belles X."/>
            <person name="Korb J."/>
            <person name="Bornberg-Bauer E."/>
        </authorList>
    </citation>
    <scope>NUCLEOTIDE SEQUENCE [LARGE SCALE GENOMIC DNA]</scope>
    <source>
        <tissue evidence="2">Whole body</tissue>
    </source>
</reference>
<protein>
    <recommendedName>
        <fullName evidence="1">HTH psq-type domain-containing protein</fullName>
    </recommendedName>
</protein>
<dbReference type="GO" id="GO:0003677">
    <property type="term" value="F:DNA binding"/>
    <property type="evidence" value="ECO:0007669"/>
    <property type="project" value="InterPro"/>
</dbReference>
<dbReference type="Pfam" id="PF04218">
    <property type="entry name" value="CENP-B_N"/>
    <property type="match status" value="1"/>
</dbReference>
<gene>
    <name evidence="2" type="ORF">B7P43_G15163</name>
</gene>
<dbReference type="Proteomes" id="UP000235965">
    <property type="component" value="Unassembled WGS sequence"/>
</dbReference>
<dbReference type="AlphaFoldDB" id="A0A2J7QRG8"/>
<proteinExistence type="predicted"/>
<accession>A0A2J7QRG8</accession>
<name>A0A2J7QRG8_9NEOP</name>
<feature type="domain" description="HTH psq-type" evidence="1">
    <location>
        <begin position="1"/>
        <end position="23"/>
    </location>
</feature>
<sequence>MKMFNIGKTQVYEILKKKTEILKRWETCVNGKIKRELKKTANEDVNEMFPKHGHTETSH</sequence>
<dbReference type="InParanoid" id="A0A2J7QRG8"/>
<evidence type="ECO:0000313" key="2">
    <source>
        <dbReference type="EMBL" id="PNF31165.1"/>
    </source>
</evidence>
<dbReference type="InterPro" id="IPR007889">
    <property type="entry name" value="HTH_Psq"/>
</dbReference>
<keyword evidence="3" id="KW-1185">Reference proteome</keyword>
<comment type="caution">
    <text evidence="2">The sequence shown here is derived from an EMBL/GenBank/DDBJ whole genome shotgun (WGS) entry which is preliminary data.</text>
</comment>
<evidence type="ECO:0000259" key="1">
    <source>
        <dbReference type="Pfam" id="PF04218"/>
    </source>
</evidence>
<organism evidence="2 3">
    <name type="scientific">Cryptotermes secundus</name>
    <dbReference type="NCBI Taxonomy" id="105785"/>
    <lineage>
        <taxon>Eukaryota</taxon>
        <taxon>Metazoa</taxon>
        <taxon>Ecdysozoa</taxon>
        <taxon>Arthropoda</taxon>
        <taxon>Hexapoda</taxon>
        <taxon>Insecta</taxon>
        <taxon>Pterygota</taxon>
        <taxon>Neoptera</taxon>
        <taxon>Polyneoptera</taxon>
        <taxon>Dictyoptera</taxon>
        <taxon>Blattodea</taxon>
        <taxon>Blattoidea</taxon>
        <taxon>Termitoidae</taxon>
        <taxon>Kalotermitidae</taxon>
        <taxon>Cryptotermitinae</taxon>
        <taxon>Cryptotermes</taxon>
    </lineage>
</organism>